<dbReference type="InterPro" id="IPR036390">
    <property type="entry name" value="WH_DNA-bd_sf"/>
</dbReference>
<evidence type="ECO:0000256" key="1">
    <source>
        <dbReference type="ARBA" id="ARBA00023125"/>
    </source>
</evidence>
<dbReference type="PANTHER" id="PTHR33164">
    <property type="entry name" value="TRANSCRIPTIONAL REGULATOR, MARR FAMILY"/>
    <property type="match status" value="1"/>
</dbReference>
<keyword evidence="1" id="KW-0238">DNA-binding</keyword>
<evidence type="ECO:0000313" key="3">
    <source>
        <dbReference type="EMBL" id="KEF38559.1"/>
    </source>
</evidence>
<evidence type="ECO:0000259" key="2">
    <source>
        <dbReference type="PROSITE" id="PS50995"/>
    </source>
</evidence>
<accession>A0A072NLK4</accession>
<gene>
    <name evidence="3" type="ORF">M670_02185</name>
</gene>
<dbReference type="PANTHER" id="PTHR33164:SF58">
    <property type="entry name" value="DNA-BINDING TRANSCRIPTIONAL REPRESSOR SCOC"/>
    <property type="match status" value="1"/>
</dbReference>
<dbReference type="Pfam" id="PF13463">
    <property type="entry name" value="HTH_27"/>
    <property type="match status" value="1"/>
</dbReference>
<organism evidence="3 4">
    <name type="scientific">Schinkia azotoformans MEV2011</name>
    <dbReference type="NCBI Taxonomy" id="1348973"/>
    <lineage>
        <taxon>Bacteria</taxon>
        <taxon>Bacillati</taxon>
        <taxon>Bacillota</taxon>
        <taxon>Bacilli</taxon>
        <taxon>Bacillales</taxon>
        <taxon>Bacillaceae</taxon>
        <taxon>Calidifontibacillus/Schinkia group</taxon>
        <taxon>Schinkia</taxon>
    </lineage>
</organism>
<dbReference type="SUPFAM" id="SSF46785">
    <property type="entry name" value="Winged helix' DNA-binding domain"/>
    <property type="match status" value="1"/>
</dbReference>
<dbReference type="OrthoDB" id="2404954at2"/>
<dbReference type="InterPro" id="IPR036388">
    <property type="entry name" value="WH-like_DNA-bd_sf"/>
</dbReference>
<feature type="domain" description="HTH marR-type" evidence="2">
    <location>
        <begin position="1"/>
        <end position="141"/>
    </location>
</feature>
<dbReference type="PROSITE" id="PS50995">
    <property type="entry name" value="HTH_MARR_2"/>
    <property type="match status" value="1"/>
</dbReference>
<dbReference type="PATRIC" id="fig|1348973.3.peg.2120"/>
<dbReference type="GO" id="GO:0003677">
    <property type="term" value="F:DNA binding"/>
    <property type="evidence" value="ECO:0007669"/>
    <property type="project" value="UniProtKB-KW"/>
</dbReference>
<dbReference type="InterPro" id="IPR000835">
    <property type="entry name" value="HTH_MarR-typ"/>
</dbReference>
<evidence type="ECO:0000313" key="4">
    <source>
        <dbReference type="Proteomes" id="UP000027936"/>
    </source>
</evidence>
<dbReference type="RefSeq" id="WP_035195574.1">
    <property type="nucleotide sequence ID" value="NZ_JJRY01000007.1"/>
</dbReference>
<dbReference type="GO" id="GO:0006950">
    <property type="term" value="P:response to stress"/>
    <property type="evidence" value="ECO:0007669"/>
    <property type="project" value="TreeGrafter"/>
</dbReference>
<dbReference type="SMART" id="SM00347">
    <property type="entry name" value="HTH_MARR"/>
    <property type="match status" value="1"/>
</dbReference>
<protein>
    <submittedName>
        <fullName evidence="3">Transcriptional regulator</fullName>
    </submittedName>
</protein>
<name>A0A072NLK4_SCHAZ</name>
<comment type="caution">
    <text evidence="3">The sequence shown here is derived from an EMBL/GenBank/DDBJ whole genome shotgun (WGS) entry which is preliminary data.</text>
</comment>
<dbReference type="EMBL" id="JJRY01000007">
    <property type="protein sequence ID" value="KEF38559.1"/>
    <property type="molecule type" value="Genomic_DNA"/>
</dbReference>
<dbReference type="Proteomes" id="UP000027936">
    <property type="component" value="Unassembled WGS sequence"/>
</dbReference>
<sequence length="158" mass="18635">MSSVLENLDFFDLLSERHHQIRSIIEKSWNDNSDIYISNSEWFILSKLYQKQPTISYVSKQVNISRQATHKFIKNLEAKGLLKIKNLENNKKDKCVQLTELGEKCYQEYIELKEKLEKKIIGKIGDEQFRLLKEIMESDWGMMCLINETNRALLDSDS</sequence>
<dbReference type="InterPro" id="IPR039422">
    <property type="entry name" value="MarR/SlyA-like"/>
</dbReference>
<dbReference type="Gene3D" id="1.10.10.10">
    <property type="entry name" value="Winged helix-like DNA-binding domain superfamily/Winged helix DNA-binding domain"/>
    <property type="match status" value="1"/>
</dbReference>
<dbReference type="AlphaFoldDB" id="A0A072NLK4"/>
<proteinExistence type="predicted"/>
<dbReference type="GO" id="GO:0003700">
    <property type="term" value="F:DNA-binding transcription factor activity"/>
    <property type="evidence" value="ECO:0007669"/>
    <property type="project" value="InterPro"/>
</dbReference>
<reference evidence="3 4" key="1">
    <citation type="submission" date="2014-04" db="EMBL/GenBank/DDBJ databases">
        <title>Draft genome sequence of Bacillus azotoformans MEV2011, a (co-) denitrifying strain unable to grow in the presence of oxygen.</title>
        <authorList>
            <person name="Nielsen M."/>
            <person name="Schreiber L."/>
            <person name="Finster K."/>
            <person name="Schramm A."/>
        </authorList>
    </citation>
    <scope>NUCLEOTIDE SEQUENCE [LARGE SCALE GENOMIC DNA]</scope>
    <source>
        <strain evidence="3 4">MEV2011</strain>
    </source>
</reference>